<dbReference type="NCBIfam" id="TIGR00606">
    <property type="entry name" value="rad50"/>
    <property type="match status" value="1"/>
</dbReference>
<dbReference type="Pfam" id="PF04423">
    <property type="entry name" value="Rad50_zn_hook"/>
    <property type="match status" value="1"/>
</dbReference>
<feature type="domain" description="Zinc-hook" evidence="21">
    <location>
        <begin position="632"/>
        <end position="733"/>
    </location>
</feature>
<evidence type="ECO:0000259" key="21">
    <source>
        <dbReference type="PROSITE" id="PS51131"/>
    </source>
</evidence>
<keyword evidence="7 19" id="KW-0479">Metal-binding</keyword>
<evidence type="ECO:0000256" key="20">
    <source>
        <dbReference type="SAM" id="Coils"/>
    </source>
</evidence>
<feature type="coiled-coil region" evidence="20">
    <location>
        <begin position="435"/>
        <end position="486"/>
    </location>
</feature>
<dbReference type="GO" id="GO:0051880">
    <property type="term" value="F:G-quadruplex DNA binding"/>
    <property type="evidence" value="ECO:0007669"/>
    <property type="project" value="TreeGrafter"/>
</dbReference>
<comment type="subcellular location">
    <subcellularLocation>
        <location evidence="3">Chromosome</location>
    </subcellularLocation>
    <subcellularLocation>
        <location evidence="2">Nucleus</location>
    </subcellularLocation>
</comment>
<dbReference type="GO" id="GO:0000794">
    <property type="term" value="C:condensed nuclear chromosome"/>
    <property type="evidence" value="ECO:0007669"/>
    <property type="project" value="TreeGrafter"/>
</dbReference>
<feature type="coiled-coil region" evidence="20">
    <location>
        <begin position="979"/>
        <end position="1090"/>
    </location>
</feature>
<organism evidence="22 23">
    <name type="scientific">Zygosaccharomyces rouxii</name>
    <dbReference type="NCBI Taxonomy" id="4956"/>
    <lineage>
        <taxon>Eukaryota</taxon>
        <taxon>Fungi</taxon>
        <taxon>Dikarya</taxon>
        <taxon>Ascomycota</taxon>
        <taxon>Saccharomycotina</taxon>
        <taxon>Saccharomycetes</taxon>
        <taxon>Saccharomycetales</taxon>
        <taxon>Saccharomycetaceae</taxon>
        <taxon>Zygosaccharomyces</taxon>
    </lineage>
</organism>
<dbReference type="GO" id="GO:0016887">
    <property type="term" value="F:ATP hydrolysis activity"/>
    <property type="evidence" value="ECO:0007669"/>
    <property type="project" value="InterPro"/>
</dbReference>
<dbReference type="GO" id="GO:0006303">
    <property type="term" value="P:double-strand break repair via nonhomologous end joining"/>
    <property type="evidence" value="ECO:0007669"/>
    <property type="project" value="UniProtKB-ARBA"/>
</dbReference>
<dbReference type="GO" id="GO:0030870">
    <property type="term" value="C:Mre11 complex"/>
    <property type="evidence" value="ECO:0007669"/>
    <property type="project" value="InterPro"/>
</dbReference>
<dbReference type="GO" id="GO:0003691">
    <property type="term" value="F:double-stranded telomeric DNA binding"/>
    <property type="evidence" value="ECO:0007669"/>
    <property type="project" value="TreeGrafter"/>
</dbReference>
<dbReference type="Gene3D" id="3.40.50.300">
    <property type="entry name" value="P-loop containing nucleotide triphosphate hydrolases"/>
    <property type="match status" value="2"/>
</dbReference>
<keyword evidence="16" id="KW-0539">Nucleus</keyword>
<dbReference type="SUPFAM" id="SSF52540">
    <property type="entry name" value="P-loop containing nucleoside triphosphate hydrolases"/>
    <property type="match status" value="2"/>
</dbReference>
<keyword evidence="11 19" id="KW-0862">Zinc</keyword>
<evidence type="ECO:0000256" key="3">
    <source>
        <dbReference type="ARBA" id="ARBA00004286"/>
    </source>
</evidence>
<evidence type="ECO:0000256" key="16">
    <source>
        <dbReference type="ARBA" id="ARBA00023242"/>
    </source>
</evidence>
<evidence type="ECO:0000256" key="2">
    <source>
        <dbReference type="ARBA" id="ARBA00004123"/>
    </source>
</evidence>
<dbReference type="GO" id="GO:0070192">
    <property type="term" value="P:chromosome organization involved in meiotic cell cycle"/>
    <property type="evidence" value="ECO:0007669"/>
    <property type="project" value="TreeGrafter"/>
</dbReference>
<evidence type="ECO:0000313" key="22">
    <source>
        <dbReference type="EMBL" id="GAV48488.1"/>
    </source>
</evidence>
<evidence type="ECO:0000256" key="18">
    <source>
        <dbReference type="ARBA" id="ARBA00049360"/>
    </source>
</evidence>
<dbReference type="PANTHER" id="PTHR18867">
    <property type="entry name" value="RAD50"/>
    <property type="match status" value="1"/>
</dbReference>
<accession>A0A1Q2ZYM1</accession>
<evidence type="ECO:0000256" key="15">
    <source>
        <dbReference type="ARBA" id="ARBA00023204"/>
    </source>
</evidence>
<dbReference type="InterPro" id="IPR038729">
    <property type="entry name" value="Rad50/SbcC_AAA"/>
</dbReference>
<evidence type="ECO:0000256" key="9">
    <source>
        <dbReference type="ARBA" id="ARBA00022763"/>
    </source>
</evidence>
<keyword evidence="12" id="KW-0067">ATP-binding</keyword>
<evidence type="ECO:0000256" key="19">
    <source>
        <dbReference type="PROSITE-ProRule" id="PRU00471"/>
    </source>
</evidence>
<evidence type="ECO:0000256" key="14">
    <source>
        <dbReference type="ARBA" id="ARBA00023054"/>
    </source>
</evidence>
<dbReference type="GO" id="GO:0007127">
    <property type="term" value="P:meiosis I"/>
    <property type="evidence" value="ECO:0007669"/>
    <property type="project" value="UniProtKB-ARBA"/>
</dbReference>
<dbReference type="PROSITE" id="PS51131">
    <property type="entry name" value="ZN_HOOK"/>
    <property type="match status" value="1"/>
</dbReference>
<evidence type="ECO:0000256" key="5">
    <source>
        <dbReference type="ARBA" id="ARBA00017893"/>
    </source>
</evidence>
<evidence type="ECO:0000256" key="4">
    <source>
        <dbReference type="ARBA" id="ARBA00009439"/>
    </source>
</evidence>
<dbReference type="GO" id="GO:0000725">
    <property type="term" value="P:recombinational repair"/>
    <property type="evidence" value="ECO:0007669"/>
    <property type="project" value="UniProtKB-ARBA"/>
</dbReference>
<dbReference type="Pfam" id="PF13476">
    <property type="entry name" value="AAA_23"/>
    <property type="match status" value="1"/>
</dbReference>
<evidence type="ECO:0000256" key="12">
    <source>
        <dbReference type="ARBA" id="ARBA00022840"/>
    </source>
</evidence>
<keyword evidence="13" id="KW-0460">Magnesium</keyword>
<proteinExistence type="inferred from homology"/>
<dbReference type="InterPro" id="IPR013134">
    <property type="entry name" value="Zn_hook_RAD50"/>
</dbReference>
<keyword evidence="8" id="KW-0547">Nucleotide-binding</keyword>
<dbReference type="GO" id="GO:0043047">
    <property type="term" value="F:single-stranded telomeric DNA binding"/>
    <property type="evidence" value="ECO:0007669"/>
    <property type="project" value="TreeGrafter"/>
</dbReference>
<keyword evidence="15" id="KW-0234">DNA repair</keyword>
<feature type="coiled-coil region" evidence="20">
    <location>
        <begin position="226"/>
        <end position="375"/>
    </location>
</feature>
<protein>
    <recommendedName>
        <fullName evidence="5">DNA repair protein RAD50</fullName>
    </recommendedName>
</protein>
<feature type="coiled-coil region" evidence="20">
    <location>
        <begin position="884"/>
        <end position="943"/>
    </location>
</feature>
<dbReference type="Pfam" id="PF13558">
    <property type="entry name" value="SbcC_Walker_B"/>
    <property type="match status" value="1"/>
</dbReference>
<keyword evidence="10" id="KW-0378">Hydrolase</keyword>
<name>A0A1Q2ZYM1_ZYGRO</name>
<dbReference type="GO" id="GO:0005524">
    <property type="term" value="F:ATP binding"/>
    <property type="evidence" value="ECO:0007669"/>
    <property type="project" value="UniProtKB-KW"/>
</dbReference>
<evidence type="ECO:0000256" key="1">
    <source>
        <dbReference type="ARBA" id="ARBA00001947"/>
    </source>
</evidence>
<comment type="similarity">
    <text evidence="4">Belongs to the SMC family. RAD50 subfamily.</text>
</comment>
<dbReference type="GO" id="GO:0000722">
    <property type="term" value="P:telomere maintenance via recombination"/>
    <property type="evidence" value="ECO:0007669"/>
    <property type="project" value="UniProtKB-ARBA"/>
</dbReference>
<dbReference type="EMBL" id="BDGX01000009">
    <property type="protein sequence ID" value="GAV48488.1"/>
    <property type="molecule type" value="Genomic_DNA"/>
</dbReference>
<feature type="binding site" evidence="19">
    <location>
        <position position="682"/>
    </location>
    <ligand>
        <name>Zn(2+)</name>
        <dbReference type="ChEBI" id="CHEBI:29105"/>
    </ligand>
</feature>
<dbReference type="Proteomes" id="UP000187013">
    <property type="component" value="Unassembled WGS sequence"/>
</dbReference>
<reference evidence="22 23" key="1">
    <citation type="submission" date="2016-08" db="EMBL/GenBank/DDBJ databases">
        <title>Draft genome sequence of allopolyploid Zygosaccharomyces rouxii.</title>
        <authorList>
            <person name="Watanabe J."/>
            <person name="Uehara K."/>
            <person name="Mogi Y."/>
            <person name="Tsukioka Y."/>
        </authorList>
    </citation>
    <scope>NUCLEOTIDE SEQUENCE [LARGE SCALE GENOMIC DNA]</scope>
    <source>
        <strain evidence="22 23">NBRC 110957</strain>
    </source>
</reference>
<dbReference type="InterPro" id="IPR027417">
    <property type="entry name" value="P-loop_NTPase"/>
</dbReference>
<dbReference type="GO" id="GO:0046872">
    <property type="term" value="F:metal ion binding"/>
    <property type="evidence" value="ECO:0007669"/>
    <property type="project" value="UniProtKB-UniRule"/>
</dbReference>
<keyword evidence="14 20" id="KW-0175">Coiled coil</keyword>
<evidence type="ECO:0000256" key="13">
    <source>
        <dbReference type="ARBA" id="ARBA00022842"/>
    </source>
</evidence>
<comment type="cofactor">
    <cofactor evidence="1">
        <name>Zn(2+)</name>
        <dbReference type="ChEBI" id="CHEBI:29105"/>
    </cofactor>
</comment>
<evidence type="ECO:0000256" key="6">
    <source>
        <dbReference type="ARBA" id="ARBA00022454"/>
    </source>
</evidence>
<feature type="coiled-coil region" evidence="20">
    <location>
        <begin position="711"/>
        <end position="859"/>
    </location>
</feature>
<dbReference type="OrthoDB" id="18797at2759"/>
<evidence type="ECO:0000256" key="8">
    <source>
        <dbReference type="ARBA" id="ARBA00022741"/>
    </source>
</evidence>
<dbReference type="PANTHER" id="PTHR18867:SF12">
    <property type="entry name" value="DNA REPAIR PROTEIN RAD50"/>
    <property type="match status" value="1"/>
</dbReference>
<dbReference type="FunFam" id="3.40.50.300:FF:001195">
    <property type="entry name" value="DNA repair protein rad50"/>
    <property type="match status" value="1"/>
</dbReference>
<evidence type="ECO:0000256" key="11">
    <source>
        <dbReference type="ARBA" id="ARBA00022833"/>
    </source>
</evidence>
<evidence type="ECO:0000256" key="17">
    <source>
        <dbReference type="ARBA" id="ARBA00023254"/>
    </source>
</evidence>
<feature type="binding site" evidence="19">
    <location>
        <position position="679"/>
    </location>
    <ligand>
        <name>Zn(2+)</name>
        <dbReference type="ChEBI" id="CHEBI:29105"/>
    </ligand>
</feature>
<dbReference type="GO" id="GO:0007004">
    <property type="term" value="P:telomere maintenance via telomerase"/>
    <property type="evidence" value="ECO:0007669"/>
    <property type="project" value="TreeGrafter"/>
</dbReference>
<evidence type="ECO:0000313" key="23">
    <source>
        <dbReference type="Proteomes" id="UP000187013"/>
    </source>
</evidence>
<comment type="catalytic activity">
    <reaction evidence="18">
        <text>ATP + H2O = ADP + phosphate + H(+)</text>
        <dbReference type="Rhea" id="RHEA:13065"/>
        <dbReference type="ChEBI" id="CHEBI:15377"/>
        <dbReference type="ChEBI" id="CHEBI:15378"/>
        <dbReference type="ChEBI" id="CHEBI:30616"/>
        <dbReference type="ChEBI" id="CHEBI:43474"/>
        <dbReference type="ChEBI" id="CHEBI:456216"/>
    </reaction>
</comment>
<gene>
    <name evidence="22" type="ORF">ZYGR_0I07850</name>
</gene>
<dbReference type="InterPro" id="IPR004584">
    <property type="entry name" value="Rad50_eukaryotes"/>
</dbReference>
<evidence type="ECO:0000256" key="7">
    <source>
        <dbReference type="ARBA" id="ARBA00022723"/>
    </source>
</evidence>
<comment type="caution">
    <text evidence="22">The sequence shown here is derived from an EMBL/GenBank/DDBJ whole genome shotgun (WGS) entry which is preliminary data.</text>
</comment>
<sequence>MSAIYKLSIQGIRSFDSNDRETIQFGKPLTLIVGSNGSGKTTIIECLKYATTGDLPPNSKGGAFVHDPKITGEKDVRAQVKLAFTSANALNMIVTRNIQLLTKKTTASFKTLEGQLVIVNGNGDRNTLGTRSLELDAQVPLYLGVPKAILEYVIFCHQEDSLWPLSEPSNLKKKFDEIFQAMKFTRALDNLKGIKKDMTVDIKLLKQAVEHLKVDKDRSRVMTMNITRLQSKSEEYEAQVREMEKQLKDITEQSDKLFKSNQDFQKVLSKLESLKNSQQSKLEQIERLSNSIDLIDLGREELENLLSNFATSLTEKEDEMRSMEKLLRESKTKAAGIQNRCNSLMQRQGELSASKENHERNKRLLRELQRELQSSYSLGGALENMDEFAYSLKKLVHKTENDLNRFTQSNKTELNSLSIELSELNNSLIVQTQRLDYSKMDKQKLANEIQNLELQVDISDFTDEDLEEAGKDLNKFSEKLRDWEKQGIVSSISQQIKGKNEQMIILEYGIEELQAKISRTNQQADLFAKLGLLKKSLQDRQFELEKFIQTFEMDPKLQEWGLQCGQDVDMDFKKLYINMQKNLSTKTRQQSEVDKKFMETSLKLANTETDLRKNDEFITNATKKLQESLPEDCTIDDYTEVVIEAEASYRTALENLKIHQTTLEFNKKALEVAKTESCCYLCSRKFDDEGFKSSILTKLQEKTDGKFNSSLRETLDNEKEYLNSLRSLEKDIISLNESKSRIKGLSDKVTDMRRENTKMKEELDTVNKELESMKEDKDHAEKDIRPLVENIVRLRKALNELETDIKSITDELTIYRSSEGKVETVEELQNDQRSKNESLRRLRKEVSQLQDERETKSKEHSNLLNLIREKGLKISEIEKSIAMRKNMESDLDSKRNQLKGLEETIGKLEIGVKEGNEKVNSLKADLEKKNSDFEISLDEKNKSFKTMVFDNERFISVNKQVKDFTASVPIEFERCVGELESAKKQLVDLNQSIEKMNSDMTELTKKLNDSNREKRNLKENLELMELKANLSSIEGQIEELDIQNAEAERDRYQQESMRLRSQFERLSSENAGKLGERKQLQNQIESIQQQLLTDYKDVDTKYQKQWVELQAKTFVTDDIDTYSNALDSAIMRYHKLKMEDINRIIDELWKRTYSGTDVDTIQLRSEEVGSGVKMKSYNYRVVMFKQDAELDMRGRCSAGQKVLASIIIRLALSETFGVNCGVIALDEPTTNLDEENIESLARSLHNIIELRRHQKNFQLIVITHDEKFLNHMDAAQFTDHFFKVKRDDRQKSQIEWVDINKVTD</sequence>
<keyword evidence="9" id="KW-0227">DNA damage</keyword>
<dbReference type="FunFam" id="3.40.50.300:FF:000593">
    <property type="entry name" value="DNA repair protein RAD50"/>
    <property type="match status" value="1"/>
</dbReference>
<keyword evidence="17" id="KW-0469">Meiosis</keyword>
<keyword evidence="6" id="KW-0158">Chromosome</keyword>
<evidence type="ECO:0000256" key="10">
    <source>
        <dbReference type="ARBA" id="ARBA00022801"/>
    </source>
</evidence>